<dbReference type="EMBL" id="CM000843">
    <property type="protein sequence ID" value="KRH36162.1"/>
    <property type="molecule type" value="Genomic_DNA"/>
</dbReference>
<dbReference type="GO" id="GO:0009705">
    <property type="term" value="C:plant-type vacuole membrane"/>
    <property type="evidence" value="ECO:0000318"/>
    <property type="project" value="GO_Central"/>
</dbReference>
<proteinExistence type="inferred from homology"/>
<evidence type="ECO:0000256" key="6">
    <source>
        <dbReference type="ARBA" id="ARBA00023065"/>
    </source>
</evidence>
<sequence>MAETNTSNKSSSQLRYVYSFADKVKSFPGWARRATWKVGKEDPRRVVHALKVGMALTLVSLLYLMEPLFKGIGKNAMWAVMTVVVVMEFTVGATLSKGLNRGLGTLLAGSLAFLIEYVADAPGRIFRAVFIGVAVFMLGAMTTYVRFIPYIKKNYDYGVLIFLLTFNLITVSSYRIDNVWNIAKDRMSTIAIGCGLCLVMSILVFPNWSGEDLHNNTISKLEGLANSIQVCVREYFYDSATEATEDDDSSEDPIYEGYKAVLDSKANDETLALQASWEPRCSRYCHRIPWHQYARVGAALRQFSYTVVALHGCLRSEIQAIWKVGKEDPRRVVHSMKVGVALVLVSLLFLLEPLFKGIGKNALWAVMTVVVVMEFTVGATLCKGLNRGIGTLSAGSLAFLIKYFADAPGRIFQAVYIGIAVFMIGALTTYVRFIPNIKKNYDYGVLIFLLTFNLITVSSYRVDYIWDFARDRIYTIAIGCGLCLVMTILVFPNWSGEDLHKNTISKLEGLANSIQVCVREYFYESAKEETEDDDSSEDPIYEGYKAVLDSKAKDETLASQASWEPRFSRYCHKFPWHQYTRVGAALRQFGYTVVALHGCLQSEIQTPKSISTLYKDSCMRLGEEVSNVLRELANSIRNNRQFSPQTLSNNLNEALQDLDNALKSQPQLVLGLRNGRTRTLKTAVQAIPLPHPDQKLEEDTKFSFTSLGNCSSTPRLRQSVEHSRELKRKVLRPQMSMTASAIISLEFSEALPFAAFTSLLVEMVAKLDHVMVEVYELGLVAHFKEFQGDEIVVTCEKPNMNRAQNDLPSHGAE</sequence>
<protein>
    <recommendedName>
        <fullName evidence="13">Aluminum-activated malate transporter 12</fullName>
    </recommendedName>
</protein>
<dbReference type="Proteomes" id="UP000008827">
    <property type="component" value="Chromosome 10"/>
</dbReference>
<evidence type="ECO:0000256" key="9">
    <source>
        <dbReference type="SAM" id="Phobius"/>
    </source>
</evidence>
<organism evidence="11">
    <name type="scientific">Glycine max</name>
    <name type="common">Soybean</name>
    <name type="synonym">Glycine hispida</name>
    <dbReference type="NCBI Taxonomy" id="3847"/>
    <lineage>
        <taxon>Eukaryota</taxon>
        <taxon>Viridiplantae</taxon>
        <taxon>Streptophyta</taxon>
        <taxon>Embryophyta</taxon>
        <taxon>Tracheophyta</taxon>
        <taxon>Spermatophyta</taxon>
        <taxon>Magnoliopsida</taxon>
        <taxon>eudicotyledons</taxon>
        <taxon>Gunneridae</taxon>
        <taxon>Pentapetalae</taxon>
        <taxon>rosids</taxon>
        <taxon>fabids</taxon>
        <taxon>Fabales</taxon>
        <taxon>Fabaceae</taxon>
        <taxon>Papilionoideae</taxon>
        <taxon>50 kb inversion clade</taxon>
        <taxon>NPAAA clade</taxon>
        <taxon>indigoferoid/millettioid clade</taxon>
        <taxon>Phaseoleae</taxon>
        <taxon>Glycine</taxon>
        <taxon>Glycine subgen. Soja</taxon>
    </lineage>
</organism>
<dbReference type="EnsemblPlants" id="KRH36162">
    <property type="protein sequence ID" value="KRH36162"/>
    <property type="gene ID" value="GLYMA_10G287800"/>
</dbReference>
<evidence type="ECO:0000313" key="12">
    <source>
        <dbReference type="Proteomes" id="UP000008827"/>
    </source>
</evidence>
<feature type="transmembrane region" description="Helical" evidence="9">
    <location>
        <begin position="332"/>
        <end position="351"/>
    </location>
</feature>
<reference evidence="10 11" key="1">
    <citation type="journal article" date="2010" name="Nature">
        <title>Genome sequence of the palaeopolyploid soybean.</title>
        <authorList>
            <person name="Schmutz J."/>
            <person name="Cannon S.B."/>
            <person name="Schlueter J."/>
            <person name="Ma J."/>
            <person name="Mitros T."/>
            <person name="Nelson W."/>
            <person name="Hyten D.L."/>
            <person name="Song Q."/>
            <person name="Thelen J.J."/>
            <person name="Cheng J."/>
            <person name="Xu D."/>
            <person name="Hellsten U."/>
            <person name="May G.D."/>
            <person name="Yu Y."/>
            <person name="Sakurai T."/>
            <person name="Umezawa T."/>
            <person name="Bhattacharyya M.K."/>
            <person name="Sandhu D."/>
            <person name="Valliyodan B."/>
            <person name="Lindquist E."/>
            <person name="Peto M."/>
            <person name="Grant D."/>
            <person name="Shu S."/>
            <person name="Goodstein D."/>
            <person name="Barry K."/>
            <person name="Futrell-Griggs M."/>
            <person name="Abernathy B."/>
            <person name="Du J."/>
            <person name="Tian Z."/>
            <person name="Zhu L."/>
            <person name="Gill N."/>
            <person name="Joshi T."/>
            <person name="Libault M."/>
            <person name="Sethuraman A."/>
            <person name="Zhang X.-C."/>
            <person name="Shinozaki K."/>
            <person name="Nguyen H.T."/>
            <person name="Wing R.A."/>
            <person name="Cregan P."/>
            <person name="Specht J."/>
            <person name="Grimwood J."/>
            <person name="Rokhsar D."/>
            <person name="Stacey G."/>
            <person name="Shoemaker R.C."/>
            <person name="Jackson S.A."/>
        </authorList>
    </citation>
    <scope>NUCLEOTIDE SEQUENCE [LARGE SCALE GENOMIC DNA]</scope>
    <source>
        <strain evidence="11">cv. Williams 82</strain>
        <tissue evidence="10">Callus</tissue>
    </source>
</reference>
<evidence type="ECO:0008006" key="13">
    <source>
        <dbReference type="Google" id="ProtNLM"/>
    </source>
</evidence>
<feature type="transmembrane region" description="Helical" evidence="9">
    <location>
        <begin position="102"/>
        <end position="119"/>
    </location>
</feature>
<dbReference type="GO" id="GO:0034220">
    <property type="term" value="P:monoatomic ion transmembrane transport"/>
    <property type="evidence" value="ECO:0007669"/>
    <property type="project" value="UniProtKB-KW"/>
</dbReference>
<evidence type="ECO:0000256" key="3">
    <source>
        <dbReference type="ARBA" id="ARBA00022448"/>
    </source>
</evidence>
<dbReference type="PANTHER" id="PTHR31086">
    <property type="entry name" value="ALUMINUM-ACTIVATED MALATE TRANSPORTER 10"/>
    <property type="match status" value="1"/>
</dbReference>
<keyword evidence="12" id="KW-1185">Reference proteome</keyword>
<dbReference type="Gramene" id="KRH36162">
    <property type="protein sequence ID" value="KRH36162"/>
    <property type="gene ID" value="GLYMA_10G287800"/>
</dbReference>
<comment type="similarity">
    <text evidence="2">Belongs to the aromatic acid exporter (TC 2.A.85) family.</text>
</comment>
<feature type="transmembrane region" description="Helical" evidence="9">
    <location>
        <begin position="188"/>
        <end position="205"/>
    </location>
</feature>
<feature type="transmembrane region" description="Helical" evidence="9">
    <location>
        <begin position="46"/>
        <end position="64"/>
    </location>
</feature>
<dbReference type="ExpressionAtlas" id="K7LM09">
    <property type="expression patterns" value="baseline"/>
</dbReference>
<dbReference type="RefSeq" id="XP_003535771.2">
    <property type="nucleotide sequence ID" value="XM_003535723.5"/>
</dbReference>
<dbReference type="STRING" id="3847.K7LM09"/>
<keyword evidence="7 9" id="KW-0472">Membrane</keyword>
<comment type="subcellular location">
    <subcellularLocation>
        <location evidence="1">Membrane</location>
        <topology evidence="1">Multi-pass membrane protein</topology>
    </subcellularLocation>
</comment>
<feature type="transmembrane region" description="Helical" evidence="9">
    <location>
        <begin position="157"/>
        <end position="176"/>
    </location>
</feature>
<accession>K7LM09</accession>
<evidence type="ECO:0000256" key="8">
    <source>
        <dbReference type="ARBA" id="ARBA00023303"/>
    </source>
</evidence>
<keyword evidence="4 9" id="KW-0812">Transmembrane</keyword>
<dbReference type="InterPro" id="IPR020966">
    <property type="entry name" value="ALMT"/>
</dbReference>
<evidence type="ECO:0000256" key="1">
    <source>
        <dbReference type="ARBA" id="ARBA00004141"/>
    </source>
</evidence>
<evidence type="ECO:0000256" key="2">
    <source>
        <dbReference type="ARBA" id="ARBA00007079"/>
    </source>
</evidence>
<keyword evidence="3" id="KW-0813">Transport</keyword>
<dbReference type="KEGG" id="gmx:100810525"/>
<evidence type="ECO:0000256" key="4">
    <source>
        <dbReference type="ARBA" id="ARBA00022692"/>
    </source>
</evidence>
<feature type="transmembrane region" description="Helical" evidence="9">
    <location>
        <begin position="76"/>
        <end position="95"/>
    </location>
</feature>
<dbReference type="Pfam" id="PF11744">
    <property type="entry name" value="ALMT"/>
    <property type="match status" value="2"/>
</dbReference>
<feature type="transmembrane region" description="Helical" evidence="9">
    <location>
        <begin position="125"/>
        <end position="145"/>
    </location>
</feature>
<evidence type="ECO:0000256" key="7">
    <source>
        <dbReference type="ARBA" id="ARBA00023136"/>
    </source>
</evidence>
<reference evidence="11" key="2">
    <citation type="submission" date="2018-02" db="UniProtKB">
        <authorList>
            <consortium name="EnsemblPlants"/>
        </authorList>
    </citation>
    <scope>IDENTIFICATION</scope>
    <source>
        <strain evidence="11">Williams 82</strain>
    </source>
</reference>
<name>K7LM09_SOYBN</name>
<keyword evidence="5 9" id="KW-1133">Transmembrane helix</keyword>
<evidence type="ECO:0000256" key="5">
    <source>
        <dbReference type="ARBA" id="ARBA00022989"/>
    </source>
</evidence>
<dbReference type="GO" id="GO:0015743">
    <property type="term" value="P:malate transport"/>
    <property type="evidence" value="ECO:0007669"/>
    <property type="project" value="InterPro"/>
</dbReference>
<gene>
    <name evidence="11" type="primary">LOC100810525</name>
    <name evidence="10" type="ORF">GLYMA_10G287800</name>
</gene>
<dbReference type="PaxDb" id="3847-GLYMA10G43380.2"/>
<evidence type="ECO:0000313" key="10">
    <source>
        <dbReference type="EMBL" id="KRH36162.1"/>
    </source>
</evidence>
<dbReference type="AlphaFoldDB" id="K7LM09"/>
<dbReference type="GeneID" id="100810525"/>
<keyword evidence="8" id="KW-0407">Ion channel</keyword>
<reference evidence="10" key="3">
    <citation type="submission" date="2018-07" db="EMBL/GenBank/DDBJ databases">
        <title>WGS assembly of Glycine max.</title>
        <authorList>
            <person name="Schmutz J."/>
            <person name="Cannon S."/>
            <person name="Schlueter J."/>
            <person name="Ma J."/>
            <person name="Mitros T."/>
            <person name="Nelson W."/>
            <person name="Hyten D."/>
            <person name="Song Q."/>
            <person name="Thelen J."/>
            <person name="Cheng J."/>
            <person name="Xu D."/>
            <person name="Hellsten U."/>
            <person name="May G."/>
            <person name="Yu Y."/>
            <person name="Sakurai T."/>
            <person name="Umezawa T."/>
            <person name="Bhattacharyya M."/>
            <person name="Sandhu D."/>
            <person name="Valliyodan B."/>
            <person name="Lindquist E."/>
            <person name="Peto M."/>
            <person name="Grant D."/>
            <person name="Shu S."/>
            <person name="Goodstein D."/>
            <person name="Barry K."/>
            <person name="Futrell-Griggs M."/>
            <person name="Abernathy B."/>
            <person name="Du J."/>
            <person name="Tian Z."/>
            <person name="Zhu L."/>
            <person name="Gill N."/>
            <person name="Joshi T."/>
            <person name="Libault M."/>
            <person name="Sethuraman A."/>
            <person name="Zhang X."/>
            <person name="Shinozaki K."/>
            <person name="Nguyen H."/>
            <person name="Wing R."/>
            <person name="Cregan P."/>
            <person name="Specht J."/>
            <person name="Grimwood J."/>
            <person name="Rokhsar D."/>
            <person name="Stacey G."/>
            <person name="Shoemaker R."/>
            <person name="Jackson S."/>
        </authorList>
    </citation>
    <scope>NUCLEOTIDE SEQUENCE</scope>
    <source>
        <tissue evidence="10">Callus</tissue>
    </source>
</reference>
<feature type="transmembrane region" description="Helical" evidence="9">
    <location>
        <begin position="411"/>
        <end position="431"/>
    </location>
</feature>
<feature type="transmembrane region" description="Helical" evidence="9">
    <location>
        <begin position="363"/>
        <end position="382"/>
    </location>
</feature>
<feature type="transmembrane region" description="Helical" evidence="9">
    <location>
        <begin position="443"/>
        <end position="461"/>
    </location>
</feature>
<dbReference type="OrthoDB" id="1732799at2759"/>
<evidence type="ECO:0000313" key="11">
    <source>
        <dbReference type="EnsemblPlants" id="KRH36162"/>
    </source>
</evidence>
<keyword evidence="6" id="KW-0406">Ion transport</keyword>
<feature type="transmembrane region" description="Helical" evidence="9">
    <location>
        <begin position="473"/>
        <end position="491"/>
    </location>
</feature>